<evidence type="ECO:0000313" key="7">
    <source>
        <dbReference type="Proteomes" id="UP000006377"/>
    </source>
</evidence>
<dbReference type="SUPFAM" id="SSF161084">
    <property type="entry name" value="MAPEG domain-like"/>
    <property type="match status" value="1"/>
</dbReference>
<evidence type="ECO:0000313" key="6">
    <source>
        <dbReference type="EMBL" id="ABS63760.1"/>
    </source>
</evidence>
<dbReference type="STRING" id="402881.Plav_2146"/>
<feature type="transmembrane region" description="Helical" evidence="5">
    <location>
        <begin position="87"/>
        <end position="105"/>
    </location>
</feature>
<dbReference type="KEGG" id="pla:Plav_2146"/>
<keyword evidence="7" id="KW-1185">Reference proteome</keyword>
<keyword evidence="2 5" id="KW-0812">Transmembrane</keyword>
<dbReference type="AlphaFoldDB" id="A7HV27"/>
<dbReference type="InterPro" id="IPR001129">
    <property type="entry name" value="Membr-assoc_MAPEG"/>
</dbReference>
<name>A7HV27_PARL1</name>
<feature type="transmembrane region" description="Helical" evidence="5">
    <location>
        <begin position="58"/>
        <end position="75"/>
    </location>
</feature>
<evidence type="ECO:0000256" key="3">
    <source>
        <dbReference type="ARBA" id="ARBA00022989"/>
    </source>
</evidence>
<keyword evidence="3 5" id="KW-1133">Transmembrane helix</keyword>
<dbReference type="OrthoDB" id="7743618at2"/>
<dbReference type="Proteomes" id="UP000006377">
    <property type="component" value="Chromosome"/>
</dbReference>
<dbReference type="Pfam" id="PF01124">
    <property type="entry name" value="MAPEG"/>
    <property type="match status" value="1"/>
</dbReference>
<dbReference type="InterPro" id="IPR023352">
    <property type="entry name" value="MAPEG-like_dom_sf"/>
</dbReference>
<evidence type="ECO:0000256" key="4">
    <source>
        <dbReference type="ARBA" id="ARBA00023136"/>
    </source>
</evidence>
<dbReference type="GO" id="GO:0016020">
    <property type="term" value="C:membrane"/>
    <property type="evidence" value="ECO:0007669"/>
    <property type="project" value="UniProtKB-SubCell"/>
</dbReference>
<sequence length="138" mass="15382">MTVEIAMLFWAAVLGLVQVGAQSFAYKAQEGNSYTVGARDEHRPAAGLAGRMERALRNFFETFPIFAAVILAVYATERSNQWSEIGAQVYFWGRLAYVPAYAVGLPWIRTFIWQIATIGIVLCMVPLFDKALLTVLTE</sequence>
<dbReference type="PANTHER" id="PTHR35371">
    <property type="entry name" value="INNER MEMBRANE PROTEIN"/>
    <property type="match status" value="1"/>
</dbReference>
<gene>
    <name evidence="6" type="ordered locus">Plav_2146</name>
</gene>
<dbReference type="PANTHER" id="PTHR35371:SF1">
    <property type="entry name" value="BLR7753 PROTEIN"/>
    <property type="match status" value="1"/>
</dbReference>
<dbReference type="HOGENOM" id="CLU_110778_1_0_5"/>
<organism evidence="6 7">
    <name type="scientific">Parvibaculum lavamentivorans (strain DS-1 / DSM 13023 / NCIMB 13966)</name>
    <dbReference type="NCBI Taxonomy" id="402881"/>
    <lineage>
        <taxon>Bacteria</taxon>
        <taxon>Pseudomonadati</taxon>
        <taxon>Pseudomonadota</taxon>
        <taxon>Alphaproteobacteria</taxon>
        <taxon>Hyphomicrobiales</taxon>
        <taxon>Parvibaculaceae</taxon>
        <taxon>Parvibaculum</taxon>
    </lineage>
</organism>
<dbReference type="eggNOG" id="COG3686">
    <property type="taxonomic scope" value="Bacteria"/>
</dbReference>
<feature type="transmembrane region" description="Helical" evidence="5">
    <location>
        <begin position="111"/>
        <end position="128"/>
    </location>
</feature>
<protein>
    <submittedName>
        <fullName evidence="6">Inner membrane protein</fullName>
    </submittedName>
</protein>
<evidence type="ECO:0000256" key="2">
    <source>
        <dbReference type="ARBA" id="ARBA00022692"/>
    </source>
</evidence>
<reference evidence="6 7" key="1">
    <citation type="journal article" date="2011" name="Stand. Genomic Sci.">
        <title>Complete genome sequence of Parvibaculum lavamentivorans type strain (DS-1(T)).</title>
        <authorList>
            <person name="Schleheck D."/>
            <person name="Weiss M."/>
            <person name="Pitluck S."/>
            <person name="Bruce D."/>
            <person name="Land M.L."/>
            <person name="Han S."/>
            <person name="Saunders E."/>
            <person name="Tapia R."/>
            <person name="Detter C."/>
            <person name="Brettin T."/>
            <person name="Han J."/>
            <person name="Woyke T."/>
            <person name="Goodwin L."/>
            <person name="Pennacchio L."/>
            <person name="Nolan M."/>
            <person name="Cook A.M."/>
            <person name="Kjelleberg S."/>
            <person name="Thomas T."/>
        </authorList>
    </citation>
    <scope>NUCLEOTIDE SEQUENCE [LARGE SCALE GENOMIC DNA]</scope>
    <source>
        <strain evidence="7">DS-1 / DSM 13023 / NCIMB 13966</strain>
    </source>
</reference>
<accession>A7HV27</accession>
<proteinExistence type="predicted"/>
<dbReference type="RefSeq" id="WP_012111065.1">
    <property type="nucleotide sequence ID" value="NC_009719.1"/>
</dbReference>
<dbReference type="EMBL" id="CP000774">
    <property type="protein sequence ID" value="ABS63760.1"/>
    <property type="molecule type" value="Genomic_DNA"/>
</dbReference>
<evidence type="ECO:0000256" key="5">
    <source>
        <dbReference type="SAM" id="Phobius"/>
    </source>
</evidence>
<evidence type="ECO:0000256" key="1">
    <source>
        <dbReference type="ARBA" id="ARBA00004370"/>
    </source>
</evidence>
<dbReference type="Gene3D" id="1.20.120.550">
    <property type="entry name" value="Membrane associated eicosanoid/glutathione metabolism-like domain"/>
    <property type="match status" value="1"/>
</dbReference>
<comment type="subcellular location">
    <subcellularLocation>
        <location evidence="1">Membrane</location>
    </subcellularLocation>
</comment>
<keyword evidence="4 5" id="KW-0472">Membrane</keyword>